<dbReference type="InterPro" id="IPR036156">
    <property type="entry name" value="Beta-gal/glucu_dom_sf"/>
</dbReference>
<name>A0ABV3DT14_9ACTN</name>
<evidence type="ECO:0000313" key="9">
    <source>
        <dbReference type="Proteomes" id="UP001551482"/>
    </source>
</evidence>
<accession>A0ABV3DT14</accession>
<dbReference type="EMBL" id="JBEZFP010000144">
    <property type="protein sequence ID" value="MEU8138896.1"/>
    <property type="molecule type" value="Genomic_DNA"/>
</dbReference>
<proteinExistence type="inferred from homology"/>
<dbReference type="PANTHER" id="PTHR42732:SF1">
    <property type="entry name" value="BETA-MANNOSIDASE"/>
    <property type="match status" value="1"/>
</dbReference>
<feature type="domain" description="Glycoside hydrolase family 2 immunoglobulin-like beta-sandwich" evidence="4">
    <location>
        <begin position="160"/>
        <end position="264"/>
    </location>
</feature>
<sequence>MIRSAFNRGWEVRPRSGPFAEFMGPPAPYVEVTLPHDAMLGRERNPGGTATLGFFPEGAYEYRKTFHVPEDYRDKRVAIEFEGVYRGAMVYINDEFAGQRPFGYSAFVVPVDNFLRYGEDNEVRVECRTHHDSRWYSGAGIYRDVHLAVGNMTRIPLDGVRVTTPDVDTDQAVVLVTTLVEHDGPTRTTVDVVTEIRDAAGAVAATDRSVVSVFPGEPATVRQRLYVKRPALWSVDTPTLYTATVALRDGSGDVDQDQAVFGIRTLRLDVDHGLRINGEPVKLRGACVHHDNGVIGAATIARAEERRVQLLKDAGFNAIRSAHNPLGKAMLDACDRLGMLVMDEAFDMWTQNKTDGDYGLDFPTWWERDLEAMVRKDANHPSVIMYSIGNEILELGNPSGAAWARRLAEKVRALDDTRYVTNGVNLMLPFLNDVVAMVNDGAPAGAQHANLNAMMAAMDDAVNTVSASEMVTTRTAEAFAVLDVAGMNYADSRYELDRELFPNRIIVGSETVAKRIDTNWRLVLDNSHVLGDFTWTGWDYLGEPGLGMVGYADQITPETSPAQFLLLTARAGDIDITGHRRPASYYREIVFGLRTAPYIAVQPPSGYGRETVSGPWAWTDTVSSWTWDHPAGSPVKVEVYSDADEVELLCNGEVVGKAPAGEAHRFRAEFDTTYRPGELTAVAYKDGVEQGRHRLATATGPLALVADVDRTTLRADDTDLAYVTLTLTDADGNVYRDRDRQVSVRVTGPAVLQGLGSANPLTREPFTADTHTTYEGRALAVIRPSGPGEITVTATTGDCDEARLTIHAK</sequence>
<evidence type="ECO:0000313" key="8">
    <source>
        <dbReference type="EMBL" id="MEU8138896.1"/>
    </source>
</evidence>
<dbReference type="InterPro" id="IPR008979">
    <property type="entry name" value="Galactose-bd-like_sf"/>
</dbReference>
<dbReference type="SUPFAM" id="SSF49373">
    <property type="entry name" value="Invasin/intimin cell-adhesion fragments"/>
    <property type="match status" value="1"/>
</dbReference>
<evidence type="ECO:0000256" key="1">
    <source>
        <dbReference type="ARBA" id="ARBA00007401"/>
    </source>
</evidence>
<dbReference type="InterPro" id="IPR006103">
    <property type="entry name" value="Glyco_hydro_2_cat"/>
</dbReference>
<dbReference type="InterPro" id="IPR013783">
    <property type="entry name" value="Ig-like_fold"/>
</dbReference>
<evidence type="ECO:0000259" key="7">
    <source>
        <dbReference type="Pfam" id="PF18565"/>
    </source>
</evidence>
<dbReference type="Pfam" id="PF18565">
    <property type="entry name" value="Glyco_hydro2_C5"/>
    <property type="match status" value="1"/>
</dbReference>
<dbReference type="InterPro" id="IPR040605">
    <property type="entry name" value="Glyco_hydro2_dom5"/>
</dbReference>
<dbReference type="Gene3D" id="2.60.40.10">
    <property type="entry name" value="Immunoglobulins"/>
    <property type="match status" value="3"/>
</dbReference>
<reference evidence="8 9" key="1">
    <citation type="submission" date="2024-06" db="EMBL/GenBank/DDBJ databases">
        <title>The Natural Products Discovery Center: Release of the First 8490 Sequenced Strains for Exploring Actinobacteria Biosynthetic Diversity.</title>
        <authorList>
            <person name="Kalkreuter E."/>
            <person name="Kautsar S.A."/>
            <person name="Yang D."/>
            <person name="Bader C.D."/>
            <person name="Teijaro C.N."/>
            <person name="Fluegel L."/>
            <person name="Davis C.M."/>
            <person name="Simpson J.R."/>
            <person name="Lauterbach L."/>
            <person name="Steele A.D."/>
            <person name="Gui C."/>
            <person name="Meng S."/>
            <person name="Li G."/>
            <person name="Viehrig K."/>
            <person name="Ye F."/>
            <person name="Su P."/>
            <person name="Kiefer A.F."/>
            <person name="Nichols A."/>
            <person name="Cepeda A.J."/>
            <person name="Yan W."/>
            <person name="Fan B."/>
            <person name="Jiang Y."/>
            <person name="Adhikari A."/>
            <person name="Zheng C.-J."/>
            <person name="Schuster L."/>
            <person name="Cowan T.M."/>
            <person name="Smanski M.J."/>
            <person name="Chevrette M.G."/>
            <person name="De Carvalho L.P.S."/>
            <person name="Shen B."/>
        </authorList>
    </citation>
    <scope>NUCLEOTIDE SEQUENCE [LARGE SCALE GENOMIC DNA]</scope>
    <source>
        <strain evidence="8 9">NPDC048946</strain>
    </source>
</reference>
<dbReference type="Gene3D" id="2.60.120.260">
    <property type="entry name" value="Galactose-binding domain-like"/>
    <property type="match status" value="1"/>
</dbReference>
<dbReference type="SUPFAM" id="SSF49303">
    <property type="entry name" value="beta-Galactosidase/glucuronidase domain"/>
    <property type="match status" value="1"/>
</dbReference>
<evidence type="ECO:0000259" key="6">
    <source>
        <dbReference type="Pfam" id="PF16355"/>
    </source>
</evidence>
<evidence type="ECO:0000256" key="2">
    <source>
        <dbReference type="ARBA" id="ARBA00022801"/>
    </source>
</evidence>
<comment type="similarity">
    <text evidence="1">Belongs to the glycosyl hydrolase 2 family.</text>
</comment>
<gene>
    <name evidence="8" type="ORF">AB0C36_36020</name>
</gene>
<dbReference type="Gene3D" id="3.20.20.80">
    <property type="entry name" value="Glycosidases"/>
    <property type="match status" value="1"/>
</dbReference>
<dbReference type="Pfam" id="PF16355">
    <property type="entry name" value="DUF4982"/>
    <property type="match status" value="1"/>
</dbReference>
<dbReference type="Pfam" id="PF00703">
    <property type="entry name" value="Glyco_hydro_2"/>
    <property type="match status" value="1"/>
</dbReference>
<dbReference type="InterPro" id="IPR006102">
    <property type="entry name" value="Ig-like_GH2"/>
</dbReference>
<keyword evidence="2 8" id="KW-0378">Hydrolase</keyword>
<feature type="domain" description="Glycoside hydrolase family 2 catalytic" evidence="5">
    <location>
        <begin position="273"/>
        <end position="435"/>
    </location>
</feature>
<dbReference type="PANTHER" id="PTHR42732">
    <property type="entry name" value="BETA-GALACTOSIDASE"/>
    <property type="match status" value="1"/>
</dbReference>
<keyword evidence="9" id="KW-1185">Reference proteome</keyword>
<keyword evidence="3" id="KW-0326">Glycosidase</keyword>
<feature type="domain" description="DUF4982" evidence="6">
    <location>
        <begin position="632"/>
        <end position="689"/>
    </location>
</feature>
<dbReference type="InterPro" id="IPR032311">
    <property type="entry name" value="DUF4982"/>
</dbReference>
<dbReference type="RefSeq" id="WP_358362659.1">
    <property type="nucleotide sequence ID" value="NZ_JBEZFP010000144.1"/>
</dbReference>
<evidence type="ECO:0000259" key="4">
    <source>
        <dbReference type="Pfam" id="PF00703"/>
    </source>
</evidence>
<dbReference type="InterPro" id="IPR006101">
    <property type="entry name" value="Glyco_hydro_2"/>
</dbReference>
<evidence type="ECO:0000256" key="3">
    <source>
        <dbReference type="ARBA" id="ARBA00023295"/>
    </source>
</evidence>
<comment type="caution">
    <text evidence="8">The sequence shown here is derived from an EMBL/GenBank/DDBJ whole genome shotgun (WGS) entry which is preliminary data.</text>
</comment>
<dbReference type="SUPFAM" id="SSF51445">
    <property type="entry name" value="(Trans)glycosidases"/>
    <property type="match status" value="1"/>
</dbReference>
<dbReference type="InterPro" id="IPR008964">
    <property type="entry name" value="Invasin/intimin_cell_adhesion"/>
</dbReference>
<dbReference type="PRINTS" id="PR00132">
    <property type="entry name" value="GLHYDRLASE2"/>
</dbReference>
<dbReference type="SUPFAM" id="SSF49785">
    <property type="entry name" value="Galactose-binding domain-like"/>
    <property type="match status" value="1"/>
</dbReference>
<feature type="domain" description="Glycoside hydrolase family 2" evidence="7">
    <location>
        <begin position="705"/>
        <end position="804"/>
    </location>
</feature>
<dbReference type="InterPro" id="IPR051913">
    <property type="entry name" value="GH2_Domain-Containing"/>
</dbReference>
<dbReference type="Pfam" id="PF02836">
    <property type="entry name" value="Glyco_hydro_2_C"/>
    <property type="match status" value="1"/>
</dbReference>
<dbReference type="InterPro" id="IPR017853">
    <property type="entry name" value="GH"/>
</dbReference>
<organism evidence="8 9">
    <name type="scientific">Streptodolium elevatio</name>
    <dbReference type="NCBI Taxonomy" id="3157996"/>
    <lineage>
        <taxon>Bacteria</taxon>
        <taxon>Bacillati</taxon>
        <taxon>Actinomycetota</taxon>
        <taxon>Actinomycetes</taxon>
        <taxon>Kitasatosporales</taxon>
        <taxon>Streptomycetaceae</taxon>
        <taxon>Streptodolium</taxon>
    </lineage>
</organism>
<evidence type="ECO:0000259" key="5">
    <source>
        <dbReference type="Pfam" id="PF02836"/>
    </source>
</evidence>
<protein>
    <submittedName>
        <fullName evidence="8">Glycoside hydrolase family 2 TIM barrel-domain containing protein</fullName>
    </submittedName>
</protein>
<dbReference type="GO" id="GO:0016787">
    <property type="term" value="F:hydrolase activity"/>
    <property type="evidence" value="ECO:0007669"/>
    <property type="project" value="UniProtKB-KW"/>
</dbReference>
<dbReference type="Proteomes" id="UP001551482">
    <property type="component" value="Unassembled WGS sequence"/>
</dbReference>